<dbReference type="Proteomes" id="UP000294902">
    <property type="component" value="Unassembled WGS sequence"/>
</dbReference>
<dbReference type="AlphaFoldDB" id="A0A4R3MPS9"/>
<dbReference type="RefSeq" id="WP_132251476.1">
    <property type="nucleotide sequence ID" value="NZ_SMAL01000003.1"/>
</dbReference>
<proteinExistence type="predicted"/>
<evidence type="ECO:0000313" key="1">
    <source>
        <dbReference type="EMBL" id="TCT15629.1"/>
    </source>
</evidence>
<dbReference type="EMBL" id="SMAL01000003">
    <property type="protein sequence ID" value="TCT15629.1"/>
    <property type="molecule type" value="Genomic_DNA"/>
</dbReference>
<comment type="caution">
    <text evidence="1">The sequence shown here is derived from an EMBL/GenBank/DDBJ whole genome shotgun (WGS) entry which is preliminary data.</text>
</comment>
<dbReference type="GO" id="GO:0006231">
    <property type="term" value="P:dTMP biosynthetic process"/>
    <property type="evidence" value="ECO:0007669"/>
    <property type="project" value="InterPro"/>
</dbReference>
<dbReference type="GO" id="GO:0050797">
    <property type="term" value="F:thymidylate synthase (FAD) activity"/>
    <property type="evidence" value="ECO:0007669"/>
    <property type="project" value="InterPro"/>
</dbReference>
<sequence length="186" mass="21971">MKSKLLSIKGTWREVADSARTTINKEGGTGEPTSNWKRRMLLSEHSPIRQLLINAKWYELKYWVSVHLVRHKYGIEHWVRTQRTDRTGLCRNELPQGNTVEHEILASAQAMINISRKRLCMQASKETREAWEMLLETVKEREPELYGACVPDCIYRGWCYEYNSCGYHKSKKYEKILMEYREGINQ</sequence>
<dbReference type="OrthoDB" id="2038809at2"/>
<accession>A0A4R3MPS9</accession>
<dbReference type="SUPFAM" id="SSF69796">
    <property type="entry name" value="Thymidylate synthase-complementing protein Thy1"/>
    <property type="match status" value="1"/>
</dbReference>
<protein>
    <recommendedName>
        <fullName evidence="3">Thymidylate synthase ThyX</fullName>
    </recommendedName>
</protein>
<name>A0A4R3MPS9_9FIRM</name>
<reference evidence="1 2" key="1">
    <citation type="submission" date="2019-03" db="EMBL/GenBank/DDBJ databases">
        <title>Genomic Encyclopedia of Type Strains, Phase IV (KMG-IV): sequencing the most valuable type-strain genomes for metagenomic binning, comparative biology and taxonomic classification.</title>
        <authorList>
            <person name="Goeker M."/>
        </authorList>
    </citation>
    <scope>NUCLEOTIDE SEQUENCE [LARGE SCALE GENOMIC DNA]</scope>
    <source>
        <strain evidence="1 2">DSM 24629</strain>
    </source>
</reference>
<gene>
    <name evidence="1" type="ORF">EDC18_103337</name>
</gene>
<organism evidence="1 2">
    <name type="scientific">Natranaerovirga pectinivora</name>
    <dbReference type="NCBI Taxonomy" id="682400"/>
    <lineage>
        <taxon>Bacteria</taxon>
        <taxon>Bacillati</taxon>
        <taxon>Bacillota</taxon>
        <taxon>Clostridia</taxon>
        <taxon>Lachnospirales</taxon>
        <taxon>Natranaerovirgaceae</taxon>
        <taxon>Natranaerovirga</taxon>
    </lineage>
</organism>
<evidence type="ECO:0000313" key="2">
    <source>
        <dbReference type="Proteomes" id="UP000294902"/>
    </source>
</evidence>
<evidence type="ECO:0008006" key="3">
    <source>
        <dbReference type="Google" id="ProtNLM"/>
    </source>
</evidence>
<keyword evidence="2" id="KW-1185">Reference proteome</keyword>
<dbReference type="GO" id="GO:0050660">
    <property type="term" value="F:flavin adenine dinucleotide binding"/>
    <property type="evidence" value="ECO:0007669"/>
    <property type="project" value="InterPro"/>
</dbReference>
<dbReference type="InterPro" id="IPR036098">
    <property type="entry name" value="Thymidylate_synthase_ThyX_sf"/>
</dbReference>